<evidence type="ECO:0000313" key="10">
    <source>
        <dbReference type="Proteomes" id="UP000321083"/>
    </source>
</evidence>
<evidence type="ECO:0000256" key="2">
    <source>
        <dbReference type="ARBA" id="ARBA00022490"/>
    </source>
</evidence>
<dbReference type="CDD" id="cd02440">
    <property type="entry name" value="AdoMet_MTases"/>
    <property type="match status" value="1"/>
</dbReference>
<gene>
    <name evidence="9" type="ORF">E3A20_01590</name>
</gene>
<name>A0A5C6MD85_9PLAN</name>
<keyword evidence="2" id="KW-0963">Cytoplasm</keyword>
<sequence>MKKSRHTDSRGARGSRGAQGARGSRRLSSEQEHSGEGAWADVVRTGSESGGQLVRQRAQLGPRSSDPIPVVRMKSRSLHPLMYRRRLEDSGGAKAGDLVAVYAEQGAQPFAYGLYNSRSELCVRLLWHGAQLPGDDAWRGKLAGAVSLRSETLKLPAQASAWRVVHAESDGLSGLVVDNFAGVLSAEAFSLGMYQRGSLLLPMLAEITGAQHWLLRTSPQFLSQEGCDPPELKSEGCPGNVIIQEYGTRFRVRFDGGHKTGFFCDQRENRRRLAEFCAGKTVLDLCCYTGGFSIQAKVLGQASEVIGVDLDEEPLEVARENANLNQARVRFVQADIFSYMREMLRNGRQFDVVILDPPKLIRSRMEIEDGTRKHFAMNRLAMRLVKPGGLLLSCTCAGLLPESEFLQLLSAAARSPGDEGEADGHPAAPRSFQLIARTGAAPDHPVLSTCPETEYLKAAWMIMQ</sequence>
<keyword evidence="4" id="KW-0808">Transferase</keyword>
<evidence type="ECO:0000259" key="8">
    <source>
        <dbReference type="Pfam" id="PF17785"/>
    </source>
</evidence>
<evidence type="ECO:0000256" key="1">
    <source>
        <dbReference type="ARBA" id="ARBA00004496"/>
    </source>
</evidence>
<dbReference type="PANTHER" id="PTHR42873:SF1">
    <property type="entry name" value="S-ADENOSYLMETHIONINE-DEPENDENT METHYLTRANSFERASE DOMAIN-CONTAINING PROTEIN"/>
    <property type="match status" value="1"/>
</dbReference>
<keyword evidence="3" id="KW-0489">Methyltransferase</keyword>
<dbReference type="InterPro" id="IPR041532">
    <property type="entry name" value="RlmI-like_PUA"/>
</dbReference>
<dbReference type="PANTHER" id="PTHR42873">
    <property type="entry name" value="RIBOSOMAL RNA LARGE SUBUNIT METHYLTRANSFERASE"/>
    <property type="match status" value="1"/>
</dbReference>
<dbReference type="CDD" id="cd11572">
    <property type="entry name" value="RlmI_M_like"/>
    <property type="match status" value="1"/>
</dbReference>
<keyword evidence="5" id="KW-0949">S-adenosyl-L-methionine</keyword>
<reference evidence="9 10" key="2">
    <citation type="submission" date="2019-08" db="EMBL/GenBank/DDBJ databases">
        <authorList>
            <person name="Henke P."/>
        </authorList>
    </citation>
    <scope>NUCLEOTIDE SEQUENCE [LARGE SCALE GENOMIC DNA]</scope>
    <source>
        <strain evidence="9">Phe10_nw2017</strain>
    </source>
</reference>
<feature type="domain" description="RlmI-like PUA" evidence="8">
    <location>
        <begin position="76"/>
        <end position="126"/>
    </location>
</feature>
<dbReference type="Gene3D" id="2.30.130.10">
    <property type="entry name" value="PUA domain"/>
    <property type="match status" value="1"/>
</dbReference>
<dbReference type="InterPro" id="IPR036974">
    <property type="entry name" value="PUA_sf"/>
</dbReference>
<evidence type="ECO:0000256" key="3">
    <source>
        <dbReference type="ARBA" id="ARBA00022603"/>
    </source>
</evidence>
<protein>
    <submittedName>
        <fullName evidence="9">Oxidoreductase</fullName>
    </submittedName>
</protein>
<dbReference type="EMBL" id="SRHE01000014">
    <property type="protein sequence ID" value="TWW12408.1"/>
    <property type="molecule type" value="Genomic_DNA"/>
</dbReference>
<dbReference type="Gene3D" id="3.30.750.80">
    <property type="entry name" value="RNA methyltransferase domain (HRMD) like"/>
    <property type="match status" value="1"/>
</dbReference>
<evidence type="ECO:0000256" key="5">
    <source>
        <dbReference type="ARBA" id="ARBA00022691"/>
    </source>
</evidence>
<feature type="domain" description="S-adenosylmethionine-dependent methyltransferase" evidence="7">
    <location>
        <begin position="242"/>
        <end position="397"/>
    </location>
</feature>
<dbReference type="Proteomes" id="UP000321083">
    <property type="component" value="Unassembled WGS sequence"/>
</dbReference>
<comment type="caution">
    <text evidence="9">The sequence shown here is derived from an EMBL/GenBank/DDBJ whole genome shotgun (WGS) entry which is preliminary data.</text>
</comment>
<dbReference type="AlphaFoldDB" id="A0A5C6MD85"/>
<reference evidence="9 10" key="1">
    <citation type="submission" date="2019-08" db="EMBL/GenBank/DDBJ databases">
        <title>100 year-old enigma solved: identification of Planctomyces bekefii, the type genus and species of the phylum Planctomycetes.</title>
        <authorList>
            <person name="Svetlana D.N."/>
            <person name="Overmann J."/>
        </authorList>
    </citation>
    <scope>NUCLEOTIDE SEQUENCE [LARGE SCALE GENOMIC DNA]</scope>
    <source>
        <strain evidence="9">Phe10_nw2017</strain>
    </source>
</reference>
<dbReference type="GO" id="GO:0005737">
    <property type="term" value="C:cytoplasm"/>
    <property type="evidence" value="ECO:0007669"/>
    <property type="project" value="UniProtKB-SubCell"/>
</dbReference>
<evidence type="ECO:0000313" key="9">
    <source>
        <dbReference type="EMBL" id="TWW12408.1"/>
    </source>
</evidence>
<dbReference type="Gene3D" id="3.40.50.150">
    <property type="entry name" value="Vaccinia Virus protein VP39"/>
    <property type="match status" value="1"/>
</dbReference>
<feature type="compositionally biased region" description="Basic and acidic residues" evidence="6">
    <location>
        <begin position="1"/>
        <end position="11"/>
    </location>
</feature>
<dbReference type="Pfam" id="PF17785">
    <property type="entry name" value="PUA_3"/>
    <property type="match status" value="1"/>
</dbReference>
<dbReference type="Pfam" id="PF10672">
    <property type="entry name" value="Methyltrans_SAM"/>
    <property type="match status" value="1"/>
</dbReference>
<organism evidence="9 10">
    <name type="scientific">Planctomyces bekefii</name>
    <dbReference type="NCBI Taxonomy" id="1653850"/>
    <lineage>
        <taxon>Bacteria</taxon>
        <taxon>Pseudomonadati</taxon>
        <taxon>Planctomycetota</taxon>
        <taxon>Planctomycetia</taxon>
        <taxon>Planctomycetales</taxon>
        <taxon>Planctomycetaceae</taxon>
        <taxon>Planctomyces</taxon>
    </lineage>
</organism>
<dbReference type="GO" id="GO:0032259">
    <property type="term" value="P:methylation"/>
    <property type="evidence" value="ECO:0007669"/>
    <property type="project" value="UniProtKB-KW"/>
</dbReference>
<dbReference type="InterPro" id="IPR029063">
    <property type="entry name" value="SAM-dependent_MTases_sf"/>
</dbReference>
<accession>A0A5C6MD85</accession>
<dbReference type="GO" id="GO:0008168">
    <property type="term" value="F:methyltransferase activity"/>
    <property type="evidence" value="ECO:0007669"/>
    <property type="project" value="UniProtKB-KW"/>
</dbReference>
<keyword evidence="10" id="KW-1185">Reference proteome</keyword>
<comment type="subcellular location">
    <subcellularLocation>
        <location evidence="1">Cytoplasm</location>
    </subcellularLocation>
</comment>
<feature type="region of interest" description="Disordered" evidence="6">
    <location>
        <begin position="1"/>
        <end position="69"/>
    </location>
</feature>
<dbReference type="GO" id="GO:0003723">
    <property type="term" value="F:RNA binding"/>
    <property type="evidence" value="ECO:0007669"/>
    <property type="project" value="InterPro"/>
</dbReference>
<dbReference type="SUPFAM" id="SSF53335">
    <property type="entry name" value="S-adenosyl-L-methionine-dependent methyltransferases"/>
    <property type="match status" value="1"/>
</dbReference>
<evidence type="ECO:0000256" key="6">
    <source>
        <dbReference type="SAM" id="MobiDB-lite"/>
    </source>
</evidence>
<evidence type="ECO:0000259" key="7">
    <source>
        <dbReference type="Pfam" id="PF10672"/>
    </source>
</evidence>
<evidence type="ECO:0000256" key="4">
    <source>
        <dbReference type="ARBA" id="ARBA00022679"/>
    </source>
</evidence>
<dbReference type="InterPro" id="IPR019614">
    <property type="entry name" value="SAM-dep_methyl-trfase"/>
</dbReference>
<proteinExistence type="predicted"/>